<keyword evidence="2" id="KW-0175">Coiled coil</keyword>
<sequence length="888" mass="97816">MASLIQSCWLYLITHFSDFQLACLGSFFLHESIFFLSGIPFIYLERAGWLKKYKIQVKNNTPASQEKCIIRLLLYHFGVNLPVMLASYPVFRHMGMQSSLPFPSWNVILTQITFYFILEDFIFYWGHRILHTKWLYKHVHSVHHEYATPFGLTSEYAHPAEILFLGFATIIGPAITGPHLLTLWLWMVLRVLETVEAHCGYHFPWSLSNFLPLYGGADFHDYHHRLLYTKSGNYSSTFTYMDWLEGLLCSLSGYSLCKQSPGLLYPSQLSQVVLTITESYPTKRVHLLFHNCQNIQFHTLYCVGNRGIVSTDHDVMMGFFRCFILVFGTDKGYRKLQELKNAGSGKWRQANKTSEQHRLEGGRHRSGTSLFPSMAPALTSNSFLLNTTPHSRLSLKNPGLRVFAKKAGPFSTFQFGQPKDDGSSSEGSQTDGSGNSSPFNFNFGKVPDMKSLVPVVSKPSSGLSFGNIRRKDPGTVFVAGATGQAGIRIAQTLLREGFSVRAGVPQLGAAQELARLAALYKIISNEESKRLNAVESTFQDTESIAKAIGNASKAVVTIGPTENGPTSEVSTLDALQVIEAAQLAGVGHVAIIYDGNPASASTYNVLDGFKTFFNNLFSQSQLPVPEFLQKVIETDVSYTFIKTSLTEDFSPESSYNVVVSAEGSTGTDDFKVAKSQIASVVANVFSNTSVAENKVVEVFTNPSAPSKPVDELFSAIPEDGRRKVYAEALAKAKAEEETRVAAEKASEAAKKLEDEVKKLSKQGAKAASLAEEAQGKAEAAGASVENFLSKATEAGSGFSWEKLSSQISTAVQTTTENTKVQLATVRGQAKARSLPVQKAVAKQPSPKPRALKPKEEPKPKAKETEPKTEVRKVFGGLFRQETIYIDDD</sequence>
<evidence type="ECO:0000313" key="8">
    <source>
        <dbReference type="Proteomes" id="UP001164929"/>
    </source>
</evidence>
<dbReference type="InterPro" id="IPR036291">
    <property type="entry name" value="NAD(P)-bd_dom_sf"/>
</dbReference>
<dbReference type="SUPFAM" id="SSF51735">
    <property type="entry name" value="NAD(P)-binding Rossmann-fold domains"/>
    <property type="match status" value="1"/>
</dbReference>
<feature type="domain" description="NAD(P)-binding" evidence="6">
    <location>
        <begin position="480"/>
        <end position="687"/>
    </location>
</feature>
<comment type="caution">
    <text evidence="7">The sequence shown here is derived from an EMBL/GenBank/DDBJ whole genome shotgun (WGS) entry which is preliminary data.</text>
</comment>
<dbReference type="Gene3D" id="3.40.50.720">
    <property type="entry name" value="NAD(P)-binding Rossmann-like Domain"/>
    <property type="match status" value="1"/>
</dbReference>
<evidence type="ECO:0000313" key="7">
    <source>
        <dbReference type="EMBL" id="KAJ6984499.1"/>
    </source>
</evidence>
<gene>
    <name evidence="7" type="ORF">NC653_022696</name>
</gene>
<evidence type="ECO:0000259" key="6">
    <source>
        <dbReference type="Pfam" id="PF13460"/>
    </source>
</evidence>
<organism evidence="7 8">
    <name type="scientific">Populus alba x Populus x berolinensis</name>
    <dbReference type="NCBI Taxonomy" id="444605"/>
    <lineage>
        <taxon>Eukaryota</taxon>
        <taxon>Viridiplantae</taxon>
        <taxon>Streptophyta</taxon>
        <taxon>Embryophyta</taxon>
        <taxon>Tracheophyta</taxon>
        <taxon>Spermatophyta</taxon>
        <taxon>Magnoliopsida</taxon>
        <taxon>eudicotyledons</taxon>
        <taxon>Gunneridae</taxon>
        <taxon>Pentapetalae</taxon>
        <taxon>rosids</taxon>
        <taxon>fabids</taxon>
        <taxon>Malpighiales</taxon>
        <taxon>Salicaceae</taxon>
        <taxon>Saliceae</taxon>
        <taxon>Populus</taxon>
    </lineage>
</organism>
<keyword evidence="4" id="KW-0472">Membrane</keyword>
<reference evidence="7" key="1">
    <citation type="journal article" date="2023" name="Mol. Ecol. Resour.">
        <title>Chromosome-level genome assembly of a triploid poplar Populus alba 'Berolinensis'.</title>
        <authorList>
            <person name="Chen S."/>
            <person name="Yu Y."/>
            <person name="Wang X."/>
            <person name="Wang S."/>
            <person name="Zhang T."/>
            <person name="Zhou Y."/>
            <person name="He R."/>
            <person name="Meng N."/>
            <person name="Wang Y."/>
            <person name="Liu W."/>
            <person name="Liu Z."/>
            <person name="Liu J."/>
            <person name="Guo Q."/>
            <person name="Huang H."/>
            <person name="Sederoff R.R."/>
            <person name="Wang G."/>
            <person name="Qu G."/>
            <person name="Chen S."/>
        </authorList>
    </citation>
    <scope>NUCLEOTIDE SEQUENCE</scope>
    <source>
        <strain evidence="7">SC-2020</strain>
    </source>
</reference>
<accession>A0AAD6MFC3</accession>
<keyword evidence="4" id="KW-0812">Transmembrane</keyword>
<feature type="transmembrane region" description="Helical" evidence="4">
    <location>
        <begin position="103"/>
        <end position="125"/>
    </location>
</feature>
<dbReference type="PANTHER" id="PTHR47711">
    <property type="entry name" value="PROTEIN PLASTID TRANSCRIPTIONALLY ACTIVE 16, CHLOROPLASTIC"/>
    <property type="match status" value="1"/>
</dbReference>
<keyword evidence="8" id="KW-1185">Reference proteome</keyword>
<keyword evidence="4" id="KW-1133">Transmembrane helix</keyword>
<dbReference type="Pfam" id="PF04116">
    <property type="entry name" value="FA_hydroxylase"/>
    <property type="match status" value="1"/>
</dbReference>
<feature type="compositionally biased region" description="Basic and acidic residues" evidence="3">
    <location>
        <begin position="852"/>
        <end position="871"/>
    </location>
</feature>
<evidence type="ECO:0000259" key="5">
    <source>
        <dbReference type="Pfam" id="PF04116"/>
    </source>
</evidence>
<feature type="region of interest" description="Disordered" evidence="3">
    <location>
        <begin position="826"/>
        <end position="871"/>
    </location>
</feature>
<dbReference type="EMBL" id="JAQIZT010000009">
    <property type="protein sequence ID" value="KAJ6984499.1"/>
    <property type="molecule type" value="Genomic_DNA"/>
</dbReference>
<dbReference type="Proteomes" id="UP001164929">
    <property type="component" value="Chromosome 9"/>
</dbReference>
<evidence type="ECO:0000256" key="1">
    <source>
        <dbReference type="ARBA" id="ARBA00009324"/>
    </source>
</evidence>
<evidence type="ECO:0000256" key="4">
    <source>
        <dbReference type="SAM" id="Phobius"/>
    </source>
</evidence>
<name>A0AAD6MFC3_9ROSI</name>
<dbReference type="PANTHER" id="PTHR47711:SF2">
    <property type="entry name" value="PROTEIN PLASTID TRANSCRIPTIONALLY ACTIVE 16, CHLOROPLASTIC"/>
    <property type="match status" value="1"/>
</dbReference>
<feature type="domain" description="Fatty acid hydroxylase" evidence="5">
    <location>
        <begin position="113"/>
        <end position="244"/>
    </location>
</feature>
<feature type="compositionally biased region" description="Basic and acidic residues" evidence="3">
    <location>
        <begin position="354"/>
        <end position="363"/>
    </location>
</feature>
<dbReference type="GO" id="GO:0008610">
    <property type="term" value="P:lipid biosynthetic process"/>
    <property type="evidence" value="ECO:0007669"/>
    <property type="project" value="InterPro"/>
</dbReference>
<feature type="transmembrane region" description="Helical" evidence="4">
    <location>
        <begin position="72"/>
        <end position="91"/>
    </location>
</feature>
<dbReference type="InterPro" id="IPR016040">
    <property type="entry name" value="NAD(P)-bd_dom"/>
</dbReference>
<feature type="region of interest" description="Disordered" evidence="3">
    <location>
        <begin position="411"/>
        <end position="440"/>
    </location>
</feature>
<feature type="transmembrane region" description="Helical" evidence="4">
    <location>
        <begin position="162"/>
        <end position="187"/>
    </location>
</feature>
<dbReference type="AlphaFoldDB" id="A0AAD6MFC3"/>
<dbReference type="InterPro" id="IPR006694">
    <property type="entry name" value="Fatty_acid_hydroxylase"/>
</dbReference>
<dbReference type="Pfam" id="PF13460">
    <property type="entry name" value="NAD_binding_10"/>
    <property type="match status" value="1"/>
</dbReference>
<dbReference type="GO" id="GO:0016491">
    <property type="term" value="F:oxidoreductase activity"/>
    <property type="evidence" value="ECO:0007669"/>
    <property type="project" value="InterPro"/>
</dbReference>
<proteinExistence type="inferred from homology"/>
<evidence type="ECO:0000256" key="2">
    <source>
        <dbReference type="SAM" id="Coils"/>
    </source>
</evidence>
<feature type="region of interest" description="Disordered" evidence="3">
    <location>
        <begin position="344"/>
        <end position="371"/>
    </location>
</feature>
<feature type="coiled-coil region" evidence="2">
    <location>
        <begin position="725"/>
        <end position="769"/>
    </location>
</feature>
<feature type="compositionally biased region" description="Polar residues" evidence="3">
    <location>
        <begin position="424"/>
        <end position="440"/>
    </location>
</feature>
<comment type="similarity">
    <text evidence="1">Belongs to the sterol desaturase family.</text>
</comment>
<feature type="transmembrane region" description="Helical" evidence="4">
    <location>
        <begin position="19"/>
        <end position="44"/>
    </location>
</feature>
<evidence type="ECO:0000256" key="3">
    <source>
        <dbReference type="SAM" id="MobiDB-lite"/>
    </source>
</evidence>
<protein>
    <submittedName>
        <fullName evidence="7">Uncharacterized protein</fullName>
    </submittedName>
</protein>
<dbReference type="GO" id="GO:0005506">
    <property type="term" value="F:iron ion binding"/>
    <property type="evidence" value="ECO:0007669"/>
    <property type="project" value="InterPro"/>
</dbReference>